<protein>
    <submittedName>
        <fullName evidence="1">Uncharacterized protein</fullName>
    </submittedName>
</protein>
<reference evidence="1" key="1">
    <citation type="journal article" date="2021" name="New Phytol.">
        <title>Evolutionary innovations through gain and loss of genes in the ectomycorrhizal Boletales.</title>
        <authorList>
            <person name="Wu G."/>
            <person name="Miyauchi S."/>
            <person name="Morin E."/>
            <person name="Kuo A."/>
            <person name="Drula E."/>
            <person name="Varga T."/>
            <person name="Kohler A."/>
            <person name="Feng B."/>
            <person name="Cao Y."/>
            <person name="Lipzen A."/>
            <person name="Daum C."/>
            <person name="Hundley H."/>
            <person name="Pangilinan J."/>
            <person name="Johnson J."/>
            <person name="Barry K."/>
            <person name="LaButti K."/>
            <person name="Ng V."/>
            <person name="Ahrendt S."/>
            <person name="Min B."/>
            <person name="Choi I.G."/>
            <person name="Park H."/>
            <person name="Plett J.M."/>
            <person name="Magnuson J."/>
            <person name="Spatafora J.W."/>
            <person name="Nagy L.G."/>
            <person name="Henrissat B."/>
            <person name="Grigoriev I.V."/>
            <person name="Yang Z.L."/>
            <person name="Xu J."/>
            <person name="Martin F.M."/>
        </authorList>
    </citation>
    <scope>NUCLEOTIDE SEQUENCE</scope>
    <source>
        <strain evidence="1">KUC20120723A-06</strain>
    </source>
</reference>
<comment type="caution">
    <text evidence="1">The sequence shown here is derived from an EMBL/GenBank/DDBJ whole genome shotgun (WGS) entry which is preliminary data.</text>
</comment>
<dbReference type="EMBL" id="MU266468">
    <property type="protein sequence ID" value="KAH7922925.1"/>
    <property type="molecule type" value="Genomic_DNA"/>
</dbReference>
<evidence type="ECO:0000313" key="1">
    <source>
        <dbReference type="EMBL" id="KAH7922925.1"/>
    </source>
</evidence>
<accession>A0ACB8BC94</accession>
<keyword evidence="2" id="KW-1185">Reference proteome</keyword>
<proteinExistence type="predicted"/>
<dbReference type="Proteomes" id="UP000790709">
    <property type="component" value="Unassembled WGS sequence"/>
</dbReference>
<gene>
    <name evidence="1" type="ORF">BV22DRAFT_1016401</name>
</gene>
<evidence type="ECO:0000313" key="2">
    <source>
        <dbReference type="Proteomes" id="UP000790709"/>
    </source>
</evidence>
<name>A0ACB8BC94_9AGAM</name>
<sequence length="126" mass="12660">MLAVLALLTNAAPLASPSTDSLITRSTNSSSGFSQQQNALDAQKQNVEFATLASSDSCTAGTQACINGSFAQCQGTMWMLAPCSSGTSCFALPLVAKAGTSLSCDTQDDAVARFEAAGVQGGPTGS</sequence>
<feature type="non-terminal residue" evidence="1">
    <location>
        <position position="126"/>
    </location>
</feature>
<organism evidence="1 2">
    <name type="scientific">Leucogyrophana mollusca</name>
    <dbReference type="NCBI Taxonomy" id="85980"/>
    <lineage>
        <taxon>Eukaryota</taxon>
        <taxon>Fungi</taxon>
        <taxon>Dikarya</taxon>
        <taxon>Basidiomycota</taxon>
        <taxon>Agaricomycotina</taxon>
        <taxon>Agaricomycetes</taxon>
        <taxon>Agaricomycetidae</taxon>
        <taxon>Boletales</taxon>
        <taxon>Boletales incertae sedis</taxon>
        <taxon>Leucogyrophana</taxon>
    </lineage>
</organism>